<gene>
    <name evidence="1" type="ORF">TNIN_141431</name>
</gene>
<dbReference type="EMBL" id="BMAV01023907">
    <property type="protein sequence ID" value="GFS28554.1"/>
    <property type="molecule type" value="Genomic_DNA"/>
</dbReference>
<evidence type="ECO:0000313" key="2">
    <source>
        <dbReference type="Proteomes" id="UP000886998"/>
    </source>
</evidence>
<reference evidence="1" key="1">
    <citation type="submission" date="2020-08" db="EMBL/GenBank/DDBJ databases">
        <title>Multicomponent nature underlies the extraordinary mechanical properties of spider dragline silk.</title>
        <authorList>
            <person name="Kono N."/>
            <person name="Nakamura H."/>
            <person name="Mori M."/>
            <person name="Yoshida Y."/>
            <person name="Ohtoshi R."/>
            <person name="Malay A.D."/>
            <person name="Moran D.A.P."/>
            <person name="Tomita M."/>
            <person name="Numata K."/>
            <person name="Arakawa K."/>
        </authorList>
    </citation>
    <scope>NUCLEOTIDE SEQUENCE</scope>
</reference>
<evidence type="ECO:0000313" key="1">
    <source>
        <dbReference type="EMBL" id="GFS28554.1"/>
    </source>
</evidence>
<organism evidence="1 2">
    <name type="scientific">Trichonephila inaurata madagascariensis</name>
    <dbReference type="NCBI Taxonomy" id="2747483"/>
    <lineage>
        <taxon>Eukaryota</taxon>
        <taxon>Metazoa</taxon>
        <taxon>Ecdysozoa</taxon>
        <taxon>Arthropoda</taxon>
        <taxon>Chelicerata</taxon>
        <taxon>Arachnida</taxon>
        <taxon>Araneae</taxon>
        <taxon>Araneomorphae</taxon>
        <taxon>Entelegynae</taxon>
        <taxon>Araneoidea</taxon>
        <taxon>Nephilidae</taxon>
        <taxon>Trichonephila</taxon>
        <taxon>Trichonephila inaurata</taxon>
    </lineage>
</organism>
<dbReference type="OrthoDB" id="10270578at2759"/>
<keyword evidence="2" id="KW-1185">Reference proteome</keyword>
<accession>A0A8X6I530</accession>
<sequence length="85" mass="9652">MLLLLIMIATSKERWKTPERLGHNISFVIGQTISCCYFLSLVSLVWIPCQVLPQENKRITRVSTDISFGLEVVDGWGLRGKGQLF</sequence>
<dbReference type="AlphaFoldDB" id="A0A8X6I530"/>
<protein>
    <submittedName>
        <fullName evidence="1">Uncharacterized protein</fullName>
    </submittedName>
</protein>
<proteinExistence type="predicted"/>
<comment type="caution">
    <text evidence="1">The sequence shown here is derived from an EMBL/GenBank/DDBJ whole genome shotgun (WGS) entry which is preliminary data.</text>
</comment>
<dbReference type="Proteomes" id="UP000886998">
    <property type="component" value="Unassembled WGS sequence"/>
</dbReference>
<name>A0A8X6I530_9ARAC</name>